<reference evidence="3 4" key="1">
    <citation type="journal article" date="2018" name="Science">
        <title>The opium poppy genome and morphinan production.</title>
        <authorList>
            <person name="Guo L."/>
            <person name="Winzer T."/>
            <person name="Yang X."/>
            <person name="Li Y."/>
            <person name="Ning Z."/>
            <person name="He Z."/>
            <person name="Teodor R."/>
            <person name="Lu Y."/>
            <person name="Bowser T.A."/>
            <person name="Graham I.A."/>
            <person name="Ye K."/>
        </authorList>
    </citation>
    <scope>NUCLEOTIDE SEQUENCE [LARGE SCALE GENOMIC DNA]</scope>
    <source>
        <strain evidence="4">cv. HN1</strain>
        <tissue evidence="3">Leaves</tissue>
    </source>
</reference>
<proteinExistence type="predicted"/>
<name>A0A4Y7IWQ7_PAPSO</name>
<evidence type="ECO:0008006" key="5">
    <source>
        <dbReference type="Google" id="ProtNLM"/>
    </source>
</evidence>
<dbReference type="EMBL" id="CM010716">
    <property type="protein sequence ID" value="RZC52142.1"/>
    <property type="molecule type" value="Genomic_DNA"/>
</dbReference>
<dbReference type="PANTHER" id="PTHR36357">
    <property type="entry name" value="OS03G0148300 PROTEIN"/>
    <property type="match status" value="1"/>
</dbReference>
<evidence type="ECO:0000313" key="4">
    <source>
        <dbReference type="Proteomes" id="UP000316621"/>
    </source>
</evidence>
<keyword evidence="2" id="KW-0732">Signal</keyword>
<feature type="signal peptide" evidence="2">
    <location>
        <begin position="1"/>
        <end position="23"/>
    </location>
</feature>
<evidence type="ECO:0000256" key="1">
    <source>
        <dbReference type="SAM" id="MobiDB-lite"/>
    </source>
</evidence>
<accession>A0A4Y7IWQ7</accession>
<feature type="chain" id="PRO_5021443417" description="Mesoderm development candidate 2" evidence="2">
    <location>
        <begin position="24"/>
        <end position="214"/>
    </location>
</feature>
<dbReference type="AlphaFoldDB" id="A0A4Y7IWQ7"/>
<dbReference type="Gene3D" id="3.30.70.260">
    <property type="match status" value="1"/>
</dbReference>
<evidence type="ECO:0000256" key="2">
    <source>
        <dbReference type="SAM" id="SignalP"/>
    </source>
</evidence>
<protein>
    <recommendedName>
        <fullName evidence="5">Mesoderm development candidate 2</fullName>
    </recommendedName>
</protein>
<gene>
    <name evidence="3" type="ORF">C5167_020572</name>
</gene>
<organism evidence="3 4">
    <name type="scientific">Papaver somniferum</name>
    <name type="common">Opium poppy</name>
    <dbReference type="NCBI Taxonomy" id="3469"/>
    <lineage>
        <taxon>Eukaryota</taxon>
        <taxon>Viridiplantae</taxon>
        <taxon>Streptophyta</taxon>
        <taxon>Embryophyta</taxon>
        <taxon>Tracheophyta</taxon>
        <taxon>Spermatophyta</taxon>
        <taxon>Magnoliopsida</taxon>
        <taxon>Ranunculales</taxon>
        <taxon>Papaveraceae</taxon>
        <taxon>Papaveroideae</taxon>
        <taxon>Papaver</taxon>
    </lineage>
</organism>
<dbReference type="PANTHER" id="PTHR36357:SF1">
    <property type="entry name" value="OS03G0148300 PROTEIN"/>
    <property type="match status" value="1"/>
</dbReference>
<evidence type="ECO:0000313" key="3">
    <source>
        <dbReference type="EMBL" id="RZC52142.1"/>
    </source>
</evidence>
<dbReference type="OMA" id="DESWKEW"/>
<dbReference type="Proteomes" id="UP000316621">
    <property type="component" value="Chromosome 2"/>
</dbReference>
<keyword evidence="4" id="KW-1185">Reference proteome</keyword>
<dbReference type="Gramene" id="RZC52142">
    <property type="protein sequence ID" value="RZC52142"/>
    <property type="gene ID" value="C5167_020572"/>
</dbReference>
<sequence length="214" mass="24113">MIRSSPSIIFIFVTLLVATQTVGNFVKVAEGGKISIPDELDDVIDDEEDEEWKNWGKKKPSKKEFDPPKLDLSNMEFSEIQSEMMKRHTGPSFGFVKLRLGGANRRTPDMVSEIAMKWSKVMKTGSIDVKFMGVDISTIMFTMDKGQDIMELIEFVLSQSEAYEVKIGDQVHRRPGDPPLEEVMEKIRSHKENANGDGTSSQVVDQLANPKDEL</sequence>
<feature type="region of interest" description="Disordered" evidence="1">
    <location>
        <begin position="189"/>
        <end position="214"/>
    </location>
</feature>